<organism evidence="4 5">
    <name type="scientific">Thermosphaera aggregans (strain DSM 11486 / M11TL)</name>
    <dbReference type="NCBI Taxonomy" id="633148"/>
    <lineage>
        <taxon>Archaea</taxon>
        <taxon>Thermoproteota</taxon>
        <taxon>Thermoprotei</taxon>
        <taxon>Desulfurococcales</taxon>
        <taxon>Desulfurococcaceae</taxon>
        <taxon>Thermosphaera</taxon>
    </lineage>
</organism>
<feature type="domain" description="Glycoside hydrolase family 57 N-terminal" evidence="3">
    <location>
        <begin position="9"/>
        <end position="313"/>
    </location>
</feature>
<proteinExistence type="inferred from homology"/>
<keyword evidence="4" id="KW-0378">Hydrolase</keyword>
<dbReference type="AlphaFoldDB" id="D5U1B6"/>
<keyword evidence="5" id="KW-1185">Reference proteome</keyword>
<name>D5U1B6_THEAM</name>
<reference evidence="5" key="2">
    <citation type="journal article" date="2010" name="Stand. Genomic Sci.">
        <title>Complete genome sequence of Thermosphaera aggregans type strain (M11TLT).</title>
        <authorList>
            <person name="Spring S."/>
            <person name="Rachel R."/>
            <person name="Lapidus A."/>
            <person name="Davenport K."/>
            <person name="Tice H."/>
            <person name="Copeland A."/>
            <person name="Cheng J.-F."/>
            <person name="Lucas S."/>
            <person name="Chen F."/>
            <person name="Nolan M."/>
            <person name="Bruce D."/>
            <person name="Goodwin L."/>
            <person name="Pitluck S."/>
            <person name="Ivanova N."/>
            <person name="Mavromatis K."/>
            <person name="Ovchinnikova G."/>
            <person name="Pati A."/>
            <person name="Chen A."/>
            <person name="Palaniappan K."/>
            <person name="Land M."/>
            <person name="Hauser L."/>
            <person name="Chang Y.-J."/>
            <person name="Jeffries C.C."/>
            <person name="Brettin T."/>
            <person name="Detter J.C."/>
            <person name="Tapia R."/>
            <person name="Han C."/>
            <person name="Heimerl T."/>
            <person name="Weikl F."/>
            <person name="Brambilla E."/>
            <person name="Goker M."/>
            <person name="Bristow J."/>
            <person name="Eisen J.A."/>
            <person name="Markowitz V."/>
            <person name="Hugenholtz P."/>
            <person name="Kyrpides N.C."/>
            <person name="Klenk H.-P."/>
        </authorList>
    </citation>
    <scope>NUCLEOTIDE SEQUENCE [LARGE SCALE GENOMIC DNA]</scope>
    <source>
        <strain evidence="5">DSM 11486 / M11TL</strain>
    </source>
</reference>
<dbReference type="Gene3D" id="3.20.110.20">
    <property type="match status" value="1"/>
</dbReference>
<reference key="3">
    <citation type="submission" date="2010-02" db="EMBL/GenBank/DDBJ databases">
        <title>Complete genome sequence of Thermosphaera aggregans type strain (M11TL).</title>
        <authorList>
            <consortium name="US DOE Joint Genome Institute (JGI-PGF)"/>
            <person name="Spring S."/>
            <person name="Lapidus A."/>
            <person name="Munk C."/>
            <person name="Schroeder M."/>
            <person name="Glavina Del Rio T."/>
            <person name="Tice H."/>
            <person name="Copeland A."/>
            <person name="Cheng J.-F."/>
            <person name="Lucas S."/>
            <person name="Chen F."/>
            <person name="Nolan M."/>
            <person name="Bruce D."/>
            <person name="Goodwin L."/>
            <person name="Pitluck S."/>
            <person name="Ivanova N."/>
            <person name="Mavromatis K."/>
            <person name="Ovchinnikova G."/>
            <person name="Pati A."/>
            <person name="Chen A."/>
            <person name="Palaniappan K."/>
            <person name="Land M."/>
            <person name="Hauser L."/>
            <person name="Chang Y.-J."/>
            <person name="Jeffries C.C."/>
            <person name="Brettin T."/>
            <person name="Detter J.C."/>
            <person name="Tapia R."/>
            <person name="Han C."/>
            <person name="Chain P."/>
            <person name="Heimerl T."/>
            <person name="Weik F."/>
            <person name="Goker M."/>
            <person name="Rachel R."/>
            <person name="Bristow J."/>
            <person name="Eisen J.A."/>
            <person name="Markowitz V."/>
            <person name="Hugenholtz P."/>
            <person name="Kyrpides N.C."/>
            <person name="Klenk H.-P."/>
        </authorList>
    </citation>
    <scope>NUCLEOTIDE SEQUENCE</scope>
    <source>
        <strain>DSM 11486</strain>
    </source>
</reference>
<evidence type="ECO:0000256" key="2">
    <source>
        <dbReference type="ARBA" id="ARBA00023277"/>
    </source>
</evidence>
<reference evidence="4 5" key="1">
    <citation type="journal article" date="2010" name="Stand. Genomic Sci.">
        <title>Complete genome sequence of Thermosphaera aggregans type strain (M11TL).</title>
        <authorList>
            <person name="Spring S."/>
            <person name="Rachel R."/>
            <person name="Lapidus A."/>
            <person name="Davenport K."/>
            <person name="Tice H."/>
            <person name="Copeland A."/>
            <person name="Cheng J.F."/>
            <person name="Lucas S."/>
            <person name="Chen F."/>
            <person name="Nolan M."/>
            <person name="Bruce D."/>
            <person name="Goodwin L."/>
            <person name="Pitluck S."/>
            <person name="Ivanova N."/>
            <person name="Mavromatis K."/>
            <person name="Ovchinnikova G."/>
            <person name="Pati A."/>
            <person name="Chen A."/>
            <person name="Palaniappan K."/>
            <person name="Land M."/>
            <person name="Hauser L."/>
            <person name="Chang Y.J."/>
            <person name="Jeffries C.C."/>
            <person name="Brettin T."/>
            <person name="Detter J.C."/>
            <person name="Tapia R."/>
            <person name="Han C."/>
            <person name="Heimerl T."/>
            <person name="Weikl F."/>
            <person name="Brambilla E."/>
            <person name="Goker M."/>
            <person name="Bristow J."/>
            <person name="Eisen J.A."/>
            <person name="Markowitz V."/>
            <person name="Hugenholtz P."/>
            <person name="Kyrpides N.C."/>
            <person name="Klenk H.P."/>
        </authorList>
    </citation>
    <scope>NUCLEOTIDE SEQUENCE [LARGE SCALE GENOMIC DNA]</scope>
    <source>
        <strain evidence="5">DSM 11486 / M11TL</strain>
    </source>
</reference>
<dbReference type="EMBL" id="CP001939">
    <property type="protein sequence ID" value="ADG90916.1"/>
    <property type="molecule type" value="Genomic_DNA"/>
</dbReference>
<dbReference type="InterPro" id="IPR052046">
    <property type="entry name" value="GH57_Enzymes"/>
</dbReference>
<dbReference type="HOGENOM" id="CLU_033691_0_0_2"/>
<dbReference type="eggNOG" id="arCOG03278">
    <property type="taxonomic scope" value="Archaea"/>
</dbReference>
<protein>
    <submittedName>
        <fullName evidence="4">Alpha-amylase</fullName>
        <ecNumber evidence="4">3.2.1.1</ecNumber>
    </submittedName>
</protein>
<dbReference type="PANTHER" id="PTHR36306">
    <property type="entry name" value="ALPHA-AMYLASE-RELATED-RELATED"/>
    <property type="match status" value="1"/>
</dbReference>
<dbReference type="InterPro" id="IPR011330">
    <property type="entry name" value="Glyco_hydro/deAcase_b/a-brl"/>
</dbReference>
<dbReference type="SUPFAM" id="SSF88713">
    <property type="entry name" value="Glycoside hydrolase/deacetylase"/>
    <property type="match status" value="1"/>
</dbReference>
<dbReference type="CDD" id="cd10795">
    <property type="entry name" value="GH57N_MJA1_like"/>
    <property type="match status" value="1"/>
</dbReference>
<dbReference type="GO" id="GO:0004556">
    <property type="term" value="F:alpha-amylase activity"/>
    <property type="evidence" value="ECO:0007669"/>
    <property type="project" value="UniProtKB-EC"/>
</dbReference>
<dbReference type="PANTHER" id="PTHR36306:SF1">
    <property type="entry name" value="ALPHA-AMYLASE-RELATED"/>
    <property type="match status" value="1"/>
</dbReference>
<gene>
    <name evidence="4" type="ordered locus">Tagg_0643</name>
</gene>
<evidence type="ECO:0000313" key="4">
    <source>
        <dbReference type="EMBL" id="ADG90916.1"/>
    </source>
</evidence>
<dbReference type="CAZy" id="GH57">
    <property type="family name" value="Glycoside Hydrolase Family 57"/>
</dbReference>
<dbReference type="KEGG" id="tag:Tagg_0643"/>
<dbReference type="Pfam" id="PF03065">
    <property type="entry name" value="Glyco_hydro_57"/>
    <property type="match status" value="1"/>
</dbReference>
<dbReference type="GO" id="GO:0005975">
    <property type="term" value="P:carbohydrate metabolic process"/>
    <property type="evidence" value="ECO:0007669"/>
    <property type="project" value="InterPro"/>
</dbReference>
<keyword evidence="4" id="KW-0326">Glycosidase</keyword>
<accession>D5U1B6</accession>
<dbReference type="STRING" id="633148.Tagg_0643"/>
<dbReference type="InterPro" id="IPR004300">
    <property type="entry name" value="Glyco_hydro_57_N"/>
</dbReference>
<evidence type="ECO:0000256" key="1">
    <source>
        <dbReference type="ARBA" id="ARBA00006821"/>
    </source>
</evidence>
<dbReference type="EC" id="3.2.1.1" evidence="4"/>
<keyword evidence="2" id="KW-0119">Carbohydrate metabolism</keyword>
<evidence type="ECO:0000259" key="3">
    <source>
        <dbReference type="Pfam" id="PF03065"/>
    </source>
</evidence>
<comment type="similarity">
    <text evidence="1">Belongs to the glycosyl hydrolase 57 family.</text>
</comment>
<dbReference type="Proteomes" id="UP000002376">
    <property type="component" value="Chromosome"/>
</dbReference>
<evidence type="ECO:0000313" key="5">
    <source>
        <dbReference type="Proteomes" id="UP000002376"/>
    </source>
</evidence>
<sequence length="519" mass="60042">MVMSMTSIVFLFEVHQPYRLDRRMHEKLIEKALNNNIDYEDIQEAIFDNSLNKYVIERAAKRCYIPATKIIVENLKRYKDTLKPFKVSFSISGVFLEQASKWAPGIIEVLQEAVTTGMVELVEQTYYHSIAAFLPSYGFEELREQVLQHREAMKSFFGYEPVSIENTEFTFNNDLACFFYNMGYRVVITEGVDHVLGWRSPNYVYKAWGCDARVLARNYRLSDDVGFRFSDKKWDQYPLTADKYASWLAATPGDLVFLAMDYETFGEHHWPESGIHEFLRWLPGEVLKYGHLEFSTPREVAEKYSPRDVFDVPPWSTISWADERDLSAWIGNVMQQEAVRALASLYPFVKASEEPGLIRLWKMLSISDHFYYMATKFGTIEEVHAYFSPFKNASIAYGLFMEALGVLSELIQEKISEKPGKIASKLILPMDKAFYFTMPDGSYTGVYARSLMELYTKIGSVPLESAVYHLRSGHIPAWIEQALLLKELSKRIRELTREVDDPVKLVELVRKEISSYLQG</sequence>